<protein>
    <submittedName>
        <fullName evidence="2">Uncharacterized protein</fullName>
    </submittedName>
</protein>
<dbReference type="EMBL" id="PQ059483">
    <property type="protein sequence ID" value="XDE70254.1"/>
    <property type="molecule type" value="Genomic_DNA"/>
</dbReference>
<feature type="coiled-coil region" evidence="1">
    <location>
        <begin position="110"/>
        <end position="146"/>
    </location>
</feature>
<proteinExistence type="predicted"/>
<sequence length="175" mass="19210">MVDIGAIVQAGVDTGAIVQDIVSGYKTMEWEKDLSNTAHQRQVQDLIKAGLNPVLAAGGTGASQPSGHPVSVSSPQIGNTISNAMMRKSQLKSEKKQRELWATQESNLVADSMKKEAERRREEAAKKQIEAQTESIRKNNKILQKEVKFFENTGDYGPIIDRLLNIIKFSGSVSK</sequence>
<accession>A0AB39A3D4</accession>
<name>A0AB39A3D4_9VIRU</name>
<keyword evidence="1" id="KW-0175">Coiled coil</keyword>
<organism evidence="2">
    <name type="scientific">Chlamydiamicrovirus sp</name>
    <dbReference type="NCBI Taxonomy" id="2832664"/>
    <lineage>
        <taxon>Viruses</taxon>
        <taxon>Monodnaviria</taxon>
        <taxon>Sangervirae</taxon>
        <taxon>Phixviricota</taxon>
        <taxon>Malgrandaviricetes</taxon>
        <taxon>Petitvirales</taxon>
        <taxon>Microviridae</taxon>
        <taxon>Gokushovirinae</taxon>
        <taxon>Chlamydiamicrovirus</taxon>
    </lineage>
</organism>
<evidence type="ECO:0000313" key="2">
    <source>
        <dbReference type="EMBL" id="XDE70254.1"/>
    </source>
</evidence>
<evidence type="ECO:0000256" key="1">
    <source>
        <dbReference type="SAM" id="Coils"/>
    </source>
</evidence>
<reference evidence="2" key="1">
    <citation type="submission" date="2024-06" db="EMBL/GenBank/DDBJ databases">
        <title>Taxonomic and functional characterisation of viruses from a lost world in the Cuatro Cienegas Basin, Mexico.</title>
        <authorList>
            <person name="Cisneros-Martinez A.M."/>
            <person name="Rodriguez-Cruz U.E."/>
            <person name="Eguiarte L.E."/>
            <person name="Souza V."/>
        </authorList>
    </citation>
    <scope>NUCLEOTIDE SEQUENCE</scope>
    <source>
        <strain evidence="2">M1N25L46</strain>
    </source>
</reference>